<dbReference type="InterPro" id="IPR036457">
    <property type="entry name" value="PPM-type-like_dom_sf"/>
</dbReference>
<keyword evidence="3" id="KW-1185">Reference proteome</keyword>
<accession>A0A4S8PF43</accession>
<organism evidence="2 3">
    <name type="scientific">Glycomyces paridis</name>
    <dbReference type="NCBI Taxonomy" id="2126555"/>
    <lineage>
        <taxon>Bacteria</taxon>
        <taxon>Bacillati</taxon>
        <taxon>Actinomycetota</taxon>
        <taxon>Actinomycetes</taxon>
        <taxon>Glycomycetales</taxon>
        <taxon>Glycomycetaceae</taxon>
        <taxon>Glycomyces</taxon>
    </lineage>
</organism>
<evidence type="ECO:0000313" key="3">
    <source>
        <dbReference type="Proteomes" id="UP000305792"/>
    </source>
</evidence>
<comment type="caution">
    <text evidence="2">The sequence shown here is derived from an EMBL/GenBank/DDBJ whole genome shotgun (WGS) entry which is preliminary data.</text>
</comment>
<dbReference type="SUPFAM" id="SSF81606">
    <property type="entry name" value="PP2C-like"/>
    <property type="match status" value="1"/>
</dbReference>
<proteinExistence type="predicted"/>
<dbReference type="Proteomes" id="UP000305792">
    <property type="component" value="Unassembled WGS sequence"/>
</dbReference>
<gene>
    <name evidence="2" type="ORF">E9998_09735</name>
</gene>
<evidence type="ECO:0000313" key="2">
    <source>
        <dbReference type="EMBL" id="THV29020.1"/>
    </source>
</evidence>
<dbReference type="RefSeq" id="WP_136529514.1">
    <property type="nucleotide sequence ID" value="NZ_STGX01000006.1"/>
</dbReference>
<feature type="region of interest" description="Disordered" evidence="1">
    <location>
        <begin position="259"/>
        <end position="294"/>
    </location>
</feature>
<protein>
    <submittedName>
        <fullName evidence="2">Protein phosphatase 2C domain-containing protein</fullName>
    </submittedName>
</protein>
<feature type="compositionally biased region" description="Basic and acidic residues" evidence="1">
    <location>
        <begin position="281"/>
        <end position="294"/>
    </location>
</feature>
<sequence>MIEVGADSRAGGTAPNEDGWWFGGTWALVLDGITRYPDDGCVHDVPWYVERLGEAVADDITDPGQGLVEVLGAAIREVGSLHGGTCDLANPVSPGATVGMVREAGDAVEWLALGDCSIAFRGKDGAVSVESDERLARLADPPRAVDVGGVRRYPVEYIERVRNREGGFWVASTDPGAAEQARHGSRRLDGLTDLMLCTDGLARLVERYGYSWSEVFRLADTAGAEGLVDLVRLHGDGDTRFGPGAKRHDDATLVVLAPGRLDGSPRRPRALPARSGRRLGRSAEVRIEGDGTGE</sequence>
<evidence type="ECO:0000256" key="1">
    <source>
        <dbReference type="SAM" id="MobiDB-lite"/>
    </source>
</evidence>
<dbReference type="OrthoDB" id="3190646at2"/>
<reference evidence="2 3" key="1">
    <citation type="journal article" date="2018" name="Int. J. Syst. Evol. Microbiol.">
        <title>Glycomyces paridis sp. nov., isolated from the medicinal plant Paris polyphylla.</title>
        <authorList>
            <person name="Fang X.M."/>
            <person name="Bai J.L."/>
            <person name="Su J."/>
            <person name="Zhao L.L."/>
            <person name="Liu H.Y."/>
            <person name="Ma B.P."/>
            <person name="Zhang Y.Q."/>
            <person name="Yu L.Y."/>
        </authorList>
    </citation>
    <scope>NUCLEOTIDE SEQUENCE [LARGE SCALE GENOMIC DNA]</scope>
    <source>
        <strain evidence="2 3">CPCC 204357</strain>
    </source>
</reference>
<dbReference type="EMBL" id="STGX01000006">
    <property type="protein sequence ID" value="THV29020.1"/>
    <property type="molecule type" value="Genomic_DNA"/>
</dbReference>
<dbReference type="AlphaFoldDB" id="A0A4S8PF43"/>
<name>A0A4S8PF43_9ACTN</name>